<reference evidence="4" key="1">
    <citation type="journal article" date="2014" name="Genome Announc.">
        <title>Draft genome sequence of Colletotrichum sublineola, a destructive pathogen of cultivated sorghum.</title>
        <authorList>
            <person name="Baroncelli R."/>
            <person name="Sanz-Martin J.M."/>
            <person name="Rech G.E."/>
            <person name="Sukno S.A."/>
            <person name="Thon M.R."/>
        </authorList>
    </citation>
    <scope>NUCLEOTIDE SEQUENCE [LARGE SCALE GENOMIC DNA]</scope>
    <source>
        <strain evidence="4">TX430BB</strain>
    </source>
</reference>
<dbReference type="Gene3D" id="3.40.50.300">
    <property type="entry name" value="P-loop containing nucleotide triphosphate hydrolases"/>
    <property type="match status" value="1"/>
</dbReference>
<feature type="domain" description="NB-ARC" evidence="1">
    <location>
        <begin position="257"/>
        <end position="408"/>
    </location>
</feature>
<dbReference type="PANTHER" id="PTHR35205">
    <property type="entry name" value="NB-ARC AND TPR DOMAIN PROTEIN"/>
    <property type="match status" value="1"/>
</dbReference>
<dbReference type="GO" id="GO:0043531">
    <property type="term" value="F:ADP binding"/>
    <property type="evidence" value="ECO:0007669"/>
    <property type="project" value="InterPro"/>
</dbReference>
<evidence type="ECO:0000259" key="2">
    <source>
        <dbReference type="Pfam" id="PF25000"/>
    </source>
</evidence>
<comment type="caution">
    <text evidence="3">The sequence shown here is derived from an EMBL/GenBank/DDBJ whole genome shotgun (WGS) entry which is preliminary data.</text>
</comment>
<organism evidence="3 4">
    <name type="scientific">Colletotrichum sublineola</name>
    <name type="common">Sorghum anthracnose fungus</name>
    <dbReference type="NCBI Taxonomy" id="1173701"/>
    <lineage>
        <taxon>Eukaryota</taxon>
        <taxon>Fungi</taxon>
        <taxon>Dikarya</taxon>
        <taxon>Ascomycota</taxon>
        <taxon>Pezizomycotina</taxon>
        <taxon>Sordariomycetes</taxon>
        <taxon>Hypocreomycetidae</taxon>
        <taxon>Glomerellales</taxon>
        <taxon>Glomerellaceae</taxon>
        <taxon>Colletotrichum</taxon>
        <taxon>Colletotrichum graminicola species complex</taxon>
    </lineage>
</organism>
<feature type="domain" description="DUF7779" evidence="2">
    <location>
        <begin position="489"/>
        <end position="575"/>
    </location>
</feature>
<dbReference type="SMART" id="SM00028">
    <property type="entry name" value="TPR"/>
    <property type="match status" value="4"/>
</dbReference>
<dbReference type="InterPro" id="IPR056681">
    <property type="entry name" value="DUF7779"/>
</dbReference>
<dbReference type="SUPFAM" id="SSF48452">
    <property type="entry name" value="TPR-like"/>
    <property type="match status" value="1"/>
</dbReference>
<dbReference type="InterPro" id="IPR027417">
    <property type="entry name" value="P-loop_NTPase"/>
</dbReference>
<dbReference type="eggNOG" id="ENOG502RMUE">
    <property type="taxonomic scope" value="Eukaryota"/>
</dbReference>
<dbReference type="InterPro" id="IPR011990">
    <property type="entry name" value="TPR-like_helical_dom_sf"/>
</dbReference>
<proteinExistence type="predicted"/>
<dbReference type="PANTHER" id="PTHR35205:SF1">
    <property type="entry name" value="ZU5 DOMAIN-CONTAINING PROTEIN"/>
    <property type="match status" value="1"/>
</dbReference>
<evidence type="ECO:0000313" key="4">
    <source>
        <dbReference type="Proteomes" id="UP000027238"/>
    </source>
</evidence>
<dbReference type="InterPro" id="IPR002182">
    <property type="entry name" value="NB-ARC"/>
</dbReference>
<dbReference type="Gene3D" id="1.25.40.10">
    <property type="entry name" value="Tetratricopeptide repeat domain"/>
    <property type="match status" value="2"/>
</dbReference>
<gene>
    <name evidence="3" type="ORF">CSUB01_09357</name>
</gene>
<evidence type="ECO:0000313" key="3">
    <source>
        <dbReference type="EMBL" id="KDN68939.1"/>
    </source>
</evidence>
<name>A0A066XMP4_COLSU</name>
<dbReference type="SUPFAM" id="SSF52540">
    <property type="entry name" value="P-loop containing nucleoside triphosphate hydrolases"/>
    <property type="match status" value="1"/>
</dbReference>
<dbReference type="Pfam" id="PF00931">
    <property type="entry name" value="NB-ARC"/>
    <property type="match status" value="1"/>
</dbReference>
<dbReference type="HOGENOM" id="CLU_000288_125_7_1"/>
<dbReference type="Pfam" id="PF25000">
    <property type="entry name" value="DUF7779"/>
    <property type="match status" value="1"/>
</dbReference>
<dbReference type="OMA" id="ICESSTH"/>
<evidence type="ECO:0000259" key="1">
    <source>
        <dbReference type="Pfam" id="PF00931"/>
    </source>
</evidence>
<protein>
    <submittedName>
        <fullName evidence="3">Putative tetratricopeptide repeat domain-containing protein</fullName>
    </submittedName>
</protein>
<dbReference type="InterPro" id="IPR019734">
    <property type="entry name" value="TPR_rpt"/>
</dbReference>
<dbReference type="AlphaFoldDB" id="A0A066XMP4"/>
<dbReference type="Proteomes" id="UP000027238">
    <property type="component" value="Unassembled WGS sequence"/>
</dbReference>
<dbReference type="STRING" id="1173701.A0A066XMP4"/>
<dbReference type="OrthoDB" id="6161812at2759"/>
<keyword evidence="4" id="KW-1185">Reference proteome</keyword>
<accession>A0A066XMP4</accession>
<sequence>MSTPHAADTDPDTFLRMNRVLYSCARVSVQKKESRLPANDVFQLANLAVTFEQIANIPILSVFENAAPRTAVPRFFNRKVLVDERLATISSQAEQLLGVNLPHNEVCMLPKLRKETDSAQEFLRSLLEELAGGWSYSEKAWNTQLIDSRRSAMDNESFNVAGEQPRKARGTPGSDINIHLDNDKPAPSTSLELPLRLQSLSDAKGGHLANTKSCSLPCFMVSPYRNYDFVGRQDTLELMDKHLLPRSMPEGGKEQTTRLFALCGMGGIGKTDLAVEYAHSRREKYGAIFWVEAGGISQLASEFARIATALGLQSPEDADSLESSIEIAKAWLEAPRSTKPGTNDNWLLIFDNADNIDILTHYMPYNANGSVLLTSRDPFAKEHFFNNESGIDMEPLAVAESADLLQRLIAKPNTTESSDEKEAAIELAGYLDNLPLAMTQMAGFIRRRHLLIREFVNLFANNARYGEIHGIGNPMQQRRYGNTLATAFNFDTLTPQAKNLVQILSFLNPDRVQEYIFVHSSQRNEMSLAWKASDFENARFDLISCSLVKRTIDRKSLWLHRVIQAEVRTRMDTERDCYKAFMDAVTLLYEVWPPGDACSQKVQRWSVCEELLPHLERLYQMYIENSANWRAFGVDIIFPTLLNEGAVYLHERGFSHEGKSYLRLALSLCEQENITEEPLVSDMHLSMGALANETNDAQACLEHNILCLTRRQEEAAKGKAPDLRLAFAHSQMGIAYMMVQKFALATEYFKQSVEMLKSIDVDPDEFGFPVCNLGLAYWIQGELEQADATLTDLLAQREKLHGKLDRISYKTGRVLQALGNVRASKAERLASQGKLELAETMWSKSFRIHQDCLKQYESTLGNFNHRTADACHKLAEHYIRMHEDTLAQDFLDRALSIWGDRQWFRNESARSSFLRGKHLISMCDEESVELGNRWIERAKVLRREILPNEEGSRELDTADFDALVCFWSI</sequence>
<dbReference type="EMBL" id="JMSE01000593">
    <property type="protein sequence ID" value="KDN68939.1"/>
    <property type="molecule type" value="Genomic_DNA"/>
</dbReference>